<evidence type="ECO:0000256" key="1">
    <source>
        <dbReference type="SAM" id="MobiDB-lite"/>
    </source>
</evidence>
<evidence type="ECO:0000313" key="4">
    <source>
        <dbReference type="Proteomes" id="UP000460558"/>
    </source>
</evidence>
<sequence>MKLRRESGRPVDDDLVFFLMPYGKKSAPDGQDFDFDVVYQELAEVVTGLGMQHERADGNEGTAMGPLEAAWDGVDRAGIVVVDLSVPSTSVAMELGWAMCLHKRMVVIMYEGADVPTNIVGRLRPIQYSRELEKLRKLRTELRAGIEAARQSREPEMDLQERSTTSGAFEATARVEIVHPDRIFVRDVQDPLRSAEMRREDVSYWDMIPEDMSASKAYRQGAYVNGFFVIDQGRMTFSQRYRQANPWPRLVAAYQPRQICTARVTSVRSGAFVELYPEGGKSFIPPYQARAAGLAEGDEIQVRIIKVDPQQRRIDVDLAEAPKASPTEPPVGEYPMVGDHLPGKVFDTNVERGFVRVRLDGFSRLGLLHYSKMSPEFWDTIRSGVVTSGHEVQVKVSQVSPSRKRVAQWDIALEQVTEHPVPEQRADLTAIDGEESPEGTPVL</sequence>
<dbReference type="SUPFAM" id="SSF50249">
    <property type="entry name" value="Nucleic acid-binding proteins"/>
    <property type="match status" value="1"/>
</dbReference>
<dbReference type="Gene3D" id="2.40.50.140">
    <property type="entry name" value="Nucleic acid-binding proteins"/>
    <property type="match status" value="2"/>
</dbReference>
<evidence type="ECO:0000259" key="2">
    <source>
        <dbReference type="PROSITE" id="PS50126"/>
    </source>
</evidence>
<dbReference type="Gene3D" id="3.40.50.450">
    <property type="match status" value="1"/>
</dbReference>
<dbReference type="InterPro" id="IPR003029">
    <property type="entry name" value="S1_domain"/>
</dbReference>
<dbReference type="PROSITE" id="PS50126">
    <property type="entry name" value="S1"/>
    <property type="match status" value="1"/>
</dbReference>
<feature type="region of interest" description="Disordered" evidence="1">
    <location>
        <begin position="420"/>
        <end position="443"/>
    </location>
</feature>
<dbReference type="RefSeq" id="WP_153484196.1">
    <property type="nucleotide sequence ID" value="NZ_VDEQ01000187.1"/>
</dbReference>
<dbReference type="SMART" id="SM00316">
    <property type="entry name" value="S1"/>
    <property type="match status" value="2"/>
</dbReference>
<protein>
    <submittedName>
        <fullName evidence="3">S1 RNA-binding domain-containing protein</fullName>
    </submittedName>
</protein>
<dbReference type="Proteomes" id="UP000460558">
    <property type="component" value="Unassembled WGS sequence"/>
</dbReference>
<dbReference type="InterPro" id="IPR012340">
    <property type="entry name" value="NA-bd_OB-fold"/>
</dbReference>
<feature type="domain" description="S1 motif" evidence="2">
    <location>
        <begin position="338"/>
        <end position="406"/>
    </location>
</feature>
<name>A0ABW9NVV9_9ACTN</name>
<accession>A0ABW9NVV9</accession>
<evidence type="ECO:0000313" key="3">
    <source>
        <dbReference type="EMBL" id="MQS37286.1"/>
    </source>
</evidence>
<gene>
    <name evidence="3" type="ORF">FFZ77_17135</name>
</gene>
<keyword evidence="4" id="KW-1185">Reference proteome</keyword>
<proteinExistence type="predicted"/>
<dbReference type="EMBL" id="VDEQ01000187">
    <property type="protein sequence ID" value="MQS37286.1"/>
    <property type="molecule type" value="Genomic_DNA"/>
</dbReference>
<organism evidence="3 4">
    <name type="scientific">Streptomyces katsurahamanus</name>
    <dbReference type="NCBI Taxonomy" id="2577098"/>
    <lineage>
        <taxon>Bacteria</taxon>
        <taxon>Bacillati</taxon>
        <taxon>Actinomycetota</taxon>
        <taxon>Actinomycetes</taxon>
        <taxon>Kitasatosporales</taxon>
        <taxon>Streptomycetaceae</taxon>
        <taxon>Streptomyces</taxon>
    </lineage>
</organism>
<comment type="caution">
    <text evidence="3">The sequence shown here is derived from an EMBL/GenBank/DDBJ whole genome shotgun (WGS) entry which is preliminary data.</text>
</comment>
<reference evidence="3 4" key="1">
    <citation type="submission" date="2019-06" db="EMBL/GenBank/DDBJ databases">
        <title>Comparative genomics and metabolomics analyses of clavulanic acid producing Streptomyces species provides insight into specialized metabolism and evolution of beta-lactam biosynthetic gene clusters.</title>
        <authorList>
            <person name="Moore M.A."/>
            <person name="Cruz-Morales P."/>
            <person name="Barona Gomez F."/>
            <person name="Kapil T."/>
        </authorList>
    </citation>
    <scope>NUCLEOTIDE SEQUENCE [LARGE SCALE GENOMIC DNA]</scope>
    <source>
        <strain evidence="3 4">T-272</strain>
    </source>
</reference>